<feature type="transmembrane region" description="Helical" evidence="1">
    <location>
        <begin position="99"/>
        <end position="120"/>
    </location>
</feature>
<dbReference type="EMBL" id="WNXC01000001">
    <property type="protein sequence ID" value="MBB2148274.1"/>
    <property type="molecule type" value="Genomic_DNA"/>
</dbReference>
<name>A0ABR6ETX6_9SPHI</name>
<accession>A0ABR6ETX6</accession>
<protein>
    <submittedName>
        <fullName evidence="2">Uncharacterized protein</fullName>
    </submittedName>
</protein>
<keyword evidence="1" id="KW-0472">Membrane</keyword>
<gene>
    <name evidence="2" type="ORF">GM920_05065</name>
</gene>
<keyword evidence="1" id="KW-0812">Transmembrane</keyword>
<evidence type="ECO:0000313" key="3">
    <source>
        <dbReference type="Proteomes" id="UP000636110"/>
    </source>
</evidence>
<evidence type="ECO:0000313" key="2">
    <source>
        <dbReference type="EMBL" id="MBB2148274.1"/>
    </source>
</evidence>
<reference evidence="2 3" key="1">
    <citation type="submission" date="2019-11" db="EMBL/GenBank/DDBJ databases">
        <title>Description of Pedobacter sp. LMG 31462T.</title>
        <authorList>
            <person name="Carlier A."/>
            <person name="Qi S."/>
            <person name="Vandamme P."/>
        </authorList>
    </citation>
    <scope>NUCLEOTIDE SEQUENCE [LARGE SCALE GENOMIC DNA]</scope>
    <source>
        <strain evidence="2 3">LMG 31462</strain>
    </source>
</reference>
<organism evidence="2 3">
    <name type="scientific">Pedobacter gandavensis</name>
    <dbReference type="NCBI Taxonomy" id="2679963"/>
    <lineage>
        <taxon>Bacteria</taxon>
        <taxon>Pseudomonadati</taxon>
        <taxon>Bacteroidota</taxon>
        <taxon>Sphingobacteriia</taxon>
        <taxon>Sphingobacteriales</taxon>
        <taxon>Sphingobacteriaceae</taxon>
        <taxon>Pedobacter</taxon>
    </lineage>
</organism>
<proteinExistence type="predicted"/>
<feature type="transmembrane region" description="Helical" evidence="1">
    <location>
        <begin position="15"/>
        <end position="33"/>
    </location>
</feature>
<comment type="caution">
    <text evidence="2">The sequence shown here is derived from an EMBL/GenBank/DDBJ whole genome shotgun (WGS) entry which is preliminary data.</text>
</comment>
<keyword evidence="1" id="KW-1133">Transmembrane helix</keyword>
<sequence length="167" mass="18655">MSFYDFLATNYKVESVIGLLSFIVSAILGFIAYNNSVKMKRIAEIVALANTKSKANLATALMEVMPSYEIPDLSQDQGFKIIKMQMEQKKLEFASKMNLLKIGIILFASVVMIITISTYLNFYKTEGDQSPIVKGDSVIINYNNKEIQDSLKLNKSADSVKTKTDSI</sequence>
<dbReference type="RefSeq" id="WP_182954039.1">
    <property type="nucleotide sequence ID" value="NZ_WNXC01000001.1"/>
</dbReference>
<dbReference type="Proteomes" id="UP000636110">
    <property type="component" value="Unassembled WGS sequence"/>
</dbReference>
<evidence type="ECO:0000256" key="1">
    <source>
        <dbReference type="SAM" id="Phobius"/>
    </source>
</evidence>
<keyword evidence="3" id="KW-1185">Reference proteome</keyword>